<evidence type="ECO:0000313" key="1">
    <source>
        <dbReference type="EMBL" id="XHV10500.1"/>
    </source>
</evidence>
<dbReference type="EMBL" id="PQ287320">
    <property type="protein sequence ID" value="XHV10500.1"/>
    <property type="molecule type" value="Genomic_DNA"/>
</dbReference>
<name>A0AB74UMH4_9VIRU</name>
<protein>
    <submittedName>
        <fullName evidence="1">Uncharacterized protein</fullName>
    </submittedName>
</protein>
<proteinExistence type="predicted"/>
<sequence>MPLYRKKPVVIEAITFEDLVQHGIEAGANIVNGMPWSFQYKGQPITHENDDTYLIPTLEGTMFFRRGDMLITGVKGEIYPCERAIFEATYEQVES</sequence>
<gene>
    <name evidence="1" type="ORF">BL57_028</name>
</gene>
<organism evidence="1">
    <name type="scientific">Caulobacter phage BL57</name>
    <dbReference type="NCBI Taxonomy" id="3348355"/>
    <lineage>
        <taxon>Viruses</taxon>
    </lineage>
</organism>
<accession>A0AB74UMH4</accession>
<reference evidence="1" key="1">
    <citation type="submission" date="2024-10" db="EMBL/GenBank/DDBJ databases">
        <title>Genetic diversity among independent isolates of the Dolichocephalovirinae subfamily.</title>
        <authorList>
            <person name="Ely B."/>
            <person name="Thomas Q."/>
            <person name="Mohammadi T."/>
        </authorList>
    </citation>
    <scope>NUCLEOTIDE SEQUENCE</scope>
</reference>